<name>A0AAW1PJZ6_9CHLO</name>
<feature type="compositionally biased region" description="Polar residues" evidence="7">
    <location>
        <begin position="396"/>
        <end position="426"/>
    </location>
</feature>
<evidence type="ECO:0000256" key="1">
    <source>
        <dbReference type="ARBA" id="ARBA00004049"/>
    </source>
</evidence>
<feature type="domain" description="RWP-RK" evidence="8">
    <location>
        <begin position="22"/>
        <end position="106"/>
    </location>
</feature>
<keyword evidence="2" id="KW-0805">Transcription regulation</keyword>
<evidence type="ECO:0000256" key="6">
    <source>
        <dbReference type="ARBA" id="ARBA00023242"/>
    </source>
</evidence>
<keyword evidence="5" id="KW-0804">Transcription</keyword>
<evidence type="ECO:0000256" key="5">
    <source>
        <dbReference type="ARBA" id="ARBA00023163"/>
    </source>
</evidence>
<evidence type="ECO:0000256" key="3">
    <source>
        <dbReference type="ARBA" id="ARBA00023054"/>
    </source>
</evidence>
<accession>A0AAW1PJZ6</accession>
<dbReference type="Pfam" id="PF02042">
    <property type="entry name" value="RWP-RK"/>
    <property type="match status" value="1"/>
</dbReference>
<dbReference type="PANTHER" id="PTHR46373:SF2">
    <property type="entry name" value="RWP-RK DOMAIN-CONTAINING PROTEIN"/>
    <property type="match status" value="1"/>
</dbReference>
<keyword evidence="4" id="KW-0238">DNA-binding</keyword>
<feature type="compositionally biased region" description="Polar residues" evidence="7">
    <location>
        <begin position="226"/>
        <end position="237"/>
    </location>
</feature>
<comment type="function">
    <text evidence="1">Putative transcription factor.</text>
</comment>
<evidence type="ECO:0000256" key="4">
    <source>
        <dbReference type="ARBA" id="ARBA00023125"/>
    </source>
</evidence>
<dbReference type="EMBL" id="JALJOR010000011">
    <property type="protein sequence ID" value="KAK9808846.1"/>
    <property type="molecule type" value="Genomic_DNA"/>
</dbReference>
<evidence type="ECO:0000259" key="8">
    <source>
        <dbReference type="PROSITE" id="PS51519"/>
    </source>
</evidence>
<feature type="region of interest" description="Disordered" evidence="7">
    <location>
        <begin position="1"/>
        <end position="36"/>
    </location>
</feature>
<protein>
    <recommendedName>
        <fullName evidence="8">RWP-RK domain-containing protein</fullName>
    </recommendedName>
</protein>
<feature type="compositionally biased region" description="Basic residues" evidence="7">
    <location>
        <begin position="142"/>
        <end position="151"/>
    </location>
</feature>
<keyword evidence="10" id="KW-1185">Reference proteome</keyword>
<evidence type="ECO:0000313" key="9">
    <source>
        <dbReference type="EMBL" id="KAK9808846.1"/>
    </source>
</evidence>
<dbReference type="Proteomes" id="UP001489004">
    <property type="component" value="Unassembled WGS sequence"/>
</dbReference>
<feature type="compositionally biased region" description="Acidic residues" evidence="7">
    <location>
        <begin position="1"/>
        <end position="10"/>
    </location>
</feature>
<feature type="region of interest" description="Disordered" evidence="7">
    <location>
        <begin position="141"/>
        <end position="237"/>
    </location>
</feature>
<evidence type="ECO:0000256" key="7">
    <source>
        <dbReference type="SAM" id="MobiDB-lite"/>
    </source>
</evidence>
<feature type="region of interest" description="Disordered" evidence="7">
    <location>
        <begin position="256"/>
        <end position="426"/>
    </location>
</feature>
<dbReference type="AlphaFoldDB" id="A0AAW1PJZ6"/>
<feature type="compositionally biased region" description="Low complexity" evidence="7">
    <location>
        <begin position="199"/>
        <end position="221"/>
    </location>
</feature>
<gene>
    <name evidence="9" type="ORF">WJX72_004877</name>
</gene>
<reference evidence="9 10" key="1">
    <citation type="journal article" date="2024" name="Nat. Commun.">
        <title>Phylogenomics reveals the evolutionary origins of lichenization in chlorophyte algae.</title>
        <authorList>
            <person name="Puginier C."/>
            <person name="Libourel C."/>
            <person name="Otte J."/>
            <person name="Skaloud P."/>
            <person name="Haon M."/>
            <person name="Grisel S."/>
            <person name="Petersen M."/>
            <person name="Berrin J.G."/>
            <person name="Delaux P.M."/>
            <person name="Dal Grande F."/>
            <person name="Keller J."/>
        </authorList>
    </citation>
    <scope>NUCLEOTIDE SEQUENCE [LARGE SCALE GENOMIC DNA]</scope>
    <source>
        <strain evidence="9 10">SAG 2043</strain>
    </source>
</reference>
<sequence>MSSTAEEQEQGEATQAPAGVEAGKASHKRSRAGRLSSEITQEELSAYFHLPSEEACKQLGVGLTVLKRQCRRFGIRRWPFRKMKSLERLIENVETGLSSGTHARHLQSKSVDELLQQKQKLASCQVMDLEPDVKRLQQAFSKAHHKLRHMGAKPDLPPQAGGVSRPPSASSLGAQNRPDGGRPGFAPPDLSNGRPVPMLQASLDRSASSLSASQSAATAAAGPQGERTQLNAGSSYSGMAMAGPVPAARLRRPEGQAAFGGSHSRVGDAAGLAHDAATVTGGPDRAGSVASRIEPSQPPPQNHACQPGDSHGPAPAPAPVVRSSFMAQGSDRPRANSDAGTNAAAGTSPHTEPGPQSADMQPPKKYRRVGPGPAMLPPSNPTNPSALDPDHPPQRSPSMTDGASSRAARSQQPPQGASVQQLSFSS</sequence>
<evidence type="ECO:0000256" key="2">
    <source>
        <dbReference type="ARBA" id="ARBA00023015"/>
    </source>
</evidence>
<dbReference type="GO" id="GO:0003700">
    <property type="term" value="F:DNA-binding transcription factor activity"/>
    <property type="evidence" value="ECO:0007669"/>
    <property type="project" value="InterPro"/>
</dbReference>
<dbReference type="GO" id="GO:0003677">
    <property type="term" value="F:DNA binding"/>
    <property type="evidence" value="ECO:0007669"/>
    <property type="project" value="UniProtKB-KW"/>
</dbReference>
<evidence type="ECO:0000313" key="10">
    <source>
        <dbReference type="Proteomes" id="UP001489004"/>
    </source>
</evidence>
<dbReference type="PANTHER" id="PTHR46373">
    <property type="entry name" value="PROTEIN RKD4"/>
    <property type="match status" value="1"/>
</dbReference>
<keyword evidence="6" id="KW-0539">Nucleus</keyword>
<comment type="caution">
    <text evidence="9">The sequence shown here is derived from an EMBL/GenBank/DDBJ whole genome shotgun (WGS) entry which is preliminary data.</text>
</comment>
<dbReference type="PROSITE" id="PS51519">
    <property type="entry name" value="RWP_RK"/>
    <property type="match status" value="1"/>
</dbReference>
<keyword evidence="3" id="KW-0175">Coiled coil</keyword>
<feature type="compositionally biased region" description="Polar residues" evidence="7">
    <location>
        <begin position="338"/>
        <end position="350"/>
    </location>
</feature>
<dbReference type="InterPro" id="IPR003035">
    <property type="entry name" value="RWP-RK_dom"/>
</dbReference>
<dbReference type="InterPro" id="IPR044607">
    <property type="entry name" value="RKD-like"/>
</dbReference>
<organism evidence="9 10">
    <name type="scientific">[Myrmecia] bisecta</name>
    <dbReference type="NCBI Taxonomy" id="41462"/>
    <lineage>
        <taxon>Eukaryota</taxon>
        <taxon>Viridiplantae</taxon>
        <taxon>Chlorophyta</taxon>
        <taxon>core chlorophytes</taxon>
        <taxon>Trebouxiophyceae</taxon>
        <taxon>Trebouxiales</taxon>
        <taxon>Trebouxiaceae</taxon>
        <taxon>Myrmecia</taxon>
    </lineage>
</organism>
<proteinExistence type="predicted"/>